<dbReference type="EMBL" id="VNKQ01000004">
    <property type="protein sequence ID" value="KAG0651409.1"/>
    <property type="molecule type" value="Genomic_DNA"/>
</dbReference>
<protein>
    <recommendedName>
        <fullName evidence="1">BTB domain-containing protein</fullName>
    </recommendedName>
</protein>
<dbReference type="Gene3D" id="3.30.710.10">
    <property type="entry name" value="Potassium Channel Kv1.1, Chain A"/>
    <property type="match status" value="1"/>
</dbReference>
<dbReference type="Proteomes" id="UP000785200">
    <property type="component" value="Unassembled WGS sequence"/>
</dbReference>
<sequence>MTTVVFKSPGLVPDLRLTVFGKEFHVHSAVLRLHSAFFRKFLDSTEKPSSPAGTRNLFKYDYVSVVDDDDSWGLEPISMVRCTSRPQQTKSCSFQPLCKLPSATTEALKDLNRVKTEQNAFEKVLRAIYCLSYDIDSVCELEDVTRIADFYCALPALSSSLYRGLWKDTGLITSWDGIFTNADTVLAVAKKLRHPILFREAVIIIVSQPGRWLCGREDFLSEDDDNLKAVVLRAHHRLCRLKLKADHHVREALRFLPITSKSVRLSWHPEDEFSGHDHYTQIMNKLKATTFNGNEKRVADAIRSLEALLKNNLVLTKPWNGINGGCGSSFYCTEVDDKDLPWDETETDW</sequence>
<dbReference type="SUPFAM" id="SSF54695">
    <property type="entry name" value="POZ domain"/>
    <property type="match status" value="1"/>
</dbReference>
<evidence type="ECO:0000313" key="2">
    <source>
        <dbReference type="EMBL" id="KAG0651409.1"/>
    </source>
</evidence>
<dbReference type="AlphaFoldDB" id="A0A9P6VPS8"/>
<dbReference type="CDD" id="cd18186">
    <property type="entry name" value="BTB_POZ_ZBTB_KLHL-like"/>
    <property type="match status" value="1"/>
</dbReference>
<organism evidence="2 3">
    <name type="scientific">Hyphodiscus hymeniophilus</name>
    <dbReference type="NCBI Taxonomy" id="353542"/>
    <lineage>
        <taxon>Eukaryota</taxon>
        <taxon>Fungi</taxon>
        <taxon>Dikarya</taxon>
        <taxon>Ascomycota</taxon>
        <taxon>Pezizomycotina</taxon>
        <taxon>Leotiomycetes</taxon>
        <taxon>Helotiales</taxon>
        <taxon>Hyphodiscaceae</taxon>
        <taxon>Hyphodiscus</taxon>
    </lineage>
</organism>
<dbReference type="SMART" id="SM00225">
    <property type="entry name" value="BTB"/>
    <property type="match status" value="1"/>
</dbReference>
<dbReference type="PROSITE" id="PS50097">
    <property type="entry name" value="BTB"/>
    <property type="match status" value="1"/>
</dbReference>
<evidence type="ECO:0000313" key="3">
    <source>
        <dbReference type="Proteomes" id="UP000785200"/>
    </source>
</evidence>
<comment type="caution">
    <text evidence="2">The sequence shown here is derived from an EMBL/GenBank/DDBJ whole genome shotgun (WGS) entry which is preliminary data.</text>
</comment>
<keyword evidence="3" id="KW-1185">Reference proteome</keyword>
<dbReference type="InterPro" id="IPR011333">
    <property type="entry name" value="SKP1/BTB/POZ_sf"/>
</dbReference>
<evidence type="ECO:0000259" key="1">
    <source>
        <dbReference type="PROSITE" id="PS50097"/>
    </source>
</evidence>
<dbReference type="Pfam" id="PF00651">
    <property type="entry name" value="BTB"/>
    <property type="match status" value="1"/>
</dbReference>
<feature type="domain" description="BTB" evidence="1">
    <location>
        <begin position="13"/>
        <end position="137"/>
    </location>
</feature>
<gene>
    <name evidence="2" type="ORF">D0Z07_2115</name>
</gene>
<accession>A0A9P6VPS8</accession>
<dbReference type="InterPro" id="IPR000210">
    <property type="entry name" value="BTB/POZ_dom"/>
</dbReference>
<dbReference type="OrthoDB" id="2129688at2759"/>
<reference evidence="2" key="1">
    <citation type="submission" date="2019-07" db="EMBL/GenBank/DDBJ databases">
        <title>Hyphodiscus hymeniophilus genome sequencing and assembly.</title>
        <authorList>
            <person name="Kramer G."/>
            <person name="Nodwell J."/>
        </authorList>
    </citation>
    <scope>NUCLEOTIDE SEQUENCE</scope>
    <source>
        <strain evidence="2">ATCC 34498</strain>
    </source>
</reference>
<name>A0A9P6VPS8_9HELO</name>
<proteinExistence type="predicted"/>